<feature type="domain" description="TonB-dependent receptor-like beta-barrel" evidence="12">
    <location>
        <begin position="485"/>
        <end position="957"/>
    </location>
</feature>
<dbReference type="CDD" id="cd01347">
    <property type="entry name" value="ligand_gated_channel"/>
    <property type="match status" value="1"/>
</dbReference>
<reference evidence="14 15" key="1">
    <citation type="submission" date="2023-09" db="EMBL/GenBank/DDBJ databases">
        <authorList>
            <person name="Rey-Velasco X."/>
        </authorList>
    </citation>
    <scope>NUCLEOTIDE SEQUENCE [LARGE SCALE GENOMIC DNA]</scope>
    <source>
        <strain evidence="14 15">W311</strain>
    </source>
</reference>
<evidence type="ECO:0000256" key="9">
    <source>
        <dbReference type="RuleBase" id="RU003357"/>
    </source>
</evidence>
<evidence type="ECO:0000313" key="14">
    <source>
        <dbReference type="EMBL" id="WNO52893.1"/>
    </source>
</evidence>
<dbReference type="Pfam" id="PF00593">
    <property type="entry name" value="TonB_dep_Rec_b-barrel"/>
    <property type="match status" value="1"/>
</dbReference>
<keyword evidence="15" id="KW-1185">Reference proteome</keyword>
<dbReference type="PROSITE" id="PS52016">
    <property type="entry name" value="TONB_DEPENDENT_REC_3"/>
    <property type="match status" value="1"/>
</dbReference>
<keyword evidence="11" id="KW-0732">Signal</keyword>
<keyword evidence="6 8" id="KW-0472">Membrane</keyword>
<dbReference type="InterPro" id="IPR039426">
    <property type="entry name" value="TonB-dep_rcpt-like"/>
</dbReference>
<dbReference type="InterPro" id="IPR012910">
    <property type="entry name" value="Plug_dom"/>
</dbReference>
<evidence type="ECO:0000256" key="3">
    <source>
        <dbReference type="ARBA" id="ARBA00022452"/>
    </source>
</evidence>
<dbReference type="InterPro" id="IPR036942">
    <property type="entry name" value="Beta-barrel_TonB_sf"/>
</dbReference>
<keyword evidence="5 9" id="KW-0798">TonB box</keyword>
<gene>
    <name evidence="14" type="ORF">RPR59_10535</name>
</gene>
<dbReference type="InterPro" id="IPR000531">
    <property type="entry name" value="Beta-barrel_TonB"/>
</dbReference>
<evidence type="ECO:0000256" key="10">
    <source>
        <dbReference type="SAM" id="MobiDB-lite"/>
    </source>
</evidence>
<protein>
    <submittedName>
        <fullName evidence="14">TonB-dependent receptor</fullName>
    </submittedName>
</protein>
<keyword evidence="4 8" id="KW-0812">Transmembrane</keyword>
<comment type="subcellular location">
    <subcellularLocation>
        <location evidence="1 8">Cell outer membrane</location>
        <topology evidence="1 8">Multi-pass membrane protein</topology>
    </subcellularLocation>
</comment>
<keyword evidence="14" id="KW-0675">Receptor</keyword>
<evidence type="ECO:0000256" key="2">
    <source>
        <dbReference type="ARBA" id="ARBA00022448"/>
    </source>
</evidence>
<feature type="region of interest" description="Disordered" evidence="10">
    <location>
        <begin position="31"/>
        <end position="62"/>
    </location>
</feature>
<feature type="signal peptide" evidence="11">
    <location>
        <begin position="1"/>
        <end position="26"/>
    </location>
</feature>
<keyword evidence="3 8" id="KW-1134">Transmembrane beta strand</keyword>
<dbReference type="Proteomes" id="UP001302249">
    <property type="component" value="Chromosome"/>
</dbReference>
<dbReference type="SUPFAM" id="SSF56935">
    <property type="entry name" value="Porins"/>
    <property type="match status" value="1"/>
</dbReference>
<proteinExistence type="inferred from homology"/>
<evidence type="ECO:0000256" key="11">
    <source>
        <dbReference type="SAM" id="SignalP"/>
    </source>
</evidence>
<keyword evidence="2 8" id="KW-0813">Transport</keyword>
<evidence type="ECO:0000256" key="6">
    <source>
        <dbReference type="ARBA" id="ARBA00023136"/>
    </source>
</evidence>
<feature type="chain" id="PRO_5047392153" evidence="11">
    <location>
        <begin position="27"/>
        <end position="994"/>
    </location>
</feature>
<accession>A0ABZ0B6L6</accession>
<dbReference type="InterPro" id="IPR010104">
    <property type="entry name" value="TonB_rcpt_bac"/>
</dbReference>
<dbReference type="Gene3D" id="2.40.170.20">
    <property type="entry name" value="TonB-dependent receptor, beta-barrel domain"/>
    <property type="match status" value="1"/>
</dbReference>
<evidence type="ECO:0000256" key="7">
    <source>
        <dbReference type="ARBA" id="ARBA00023237"/>
    </source>
</evidence>
<dbReference type="RefSeq" id="WP_313913797.1">
    <property type="nucleotide sequence ID" value="NZ_CP135076.1"/>
</dbReference>
<evidence type="ECO:0000259" key="12">
    <source>
        <dbReference type="Pfam" id="PF00593"/>
    </source>
</evidence>
<evidence type="ECO:0000259" key="13">
    <source>
        <dbReference type="Pfam" id="PF07715"/>
    </source>
</evidence>
<evidence type="ECO:0000256" key="1">
    <source>
        <dbReference type="ARBA" id="ARBA00004571"/>
    </source>
</evidence>
<dbReference type="EMBL" id="CP135076">
    <property type="protein sequence ID" value="WNO52893.1"/>
    <property type="molecule type" value="Genomic_DNA"/>
</dbReference>
<evidence type="ECO:0000256" key="4">
    <source>
        <dbReference type="ARBA" id="ARBA00022692"/>
    </source>
</evidence>
<sequence>MKGSHTAVRTLLLASTIYAAMGVALAQTAVPAAEREDTGEQRRDQDAEAPPPTDADAATTTTGTEIVVTGIRASLENATEAKRDSIGFTDSIFAEDIGKLPATNLAETLNRIPGVRLDRDMNGEGVRVSIRGLGSDFTRVLLNGAPINVASDGGTNGGSPSRAVDLDFFPSELFTRIDVVKSARPELLEGGIAGTVNLHNARPFDNPGTHLTVVAQGQYTDSNEKISPRGALVASKTWGDTFGILAGIAGVKTQTRIDGFESIAWTDANLACPSTPGCNDGPNNGNGFSFATTAPANVGNGLTPGQPLDLSATSGLPLDRLTLAKIPRLGRNSLTDGNRERYSALLSMEFRPTETLKFAVDGLYAWSKRDYYRLNMNWYVRNSGPGTSFQSTGGMVPIDLTLDDNNVVTSGTFANSSFFLENNIFDQTTKFWNVNPNLNWQPSDMVELNVSVNYSKSDFTREQPSLLFQTSPQSGVTVEYSNPKGAVQPIITADRDLGDPDLGWQWYRANASLVKREYETKGGRFDLRWGDDTFAVQSGASYDKVDRSIRAYDNSTAFQNAICGSDCGGTGTGIIPNSELSQYLSRWGIDNFGHLADGDVGYTSIIRPDTQAIFDATDYASYRDNAPETRGAVTGGSTGDINEETWGGYLQFTGRKEVLGGDFRFTGGVRYVHTDQTVIGPSQVGDALVDITANSTYDEFLPSLNLSWSPIENLVLRAAASRTITRPDANLILPGLTFSDPSAQTASSGNPELRPYISSGYDLGGEYYTGGSGYVGFAYFRKKVDGFTVTQQQNVPFSRLNIPYETLTTTQQAALADRALNTGTDIADLPVSLNRPINLQELTLSGIEGTWVQPLDFLVEGLGFSANATHITQKSSSGLFATGIPPWQYNLQGYYENHGLSVSLNYVWTDEFVTINAPFFIGSFDQRADSRGQLDLSVNYKLPFYDKLTVTLDALNITNEPLRTTTGVDASYDNVPYSVYYPGRQILIGLRAGF</sequence>
<feature type="compositionally biased region" description="Basic and acidic residues" evidence="10">
    <location>
        <begin position="33"/>
        <end position="46"/>
    </location>
</feature>
<evidence type="ECO:0000313" key="15">
    <source>
        <dbReference type="Proteomes" id="UP001302249"/>
    </source>
</evidence>
<comment type="similarity">
    <text evidence="8 9">Belongs to the TonB-dependent receptor family.</text>
</comment>
<dbReference type="PANTHER" id="PTHR40980">
    <property type="entry name" value="PLUG DOMAIN-CONTAINING PROTEIN"/>
    <property type="match status" value="1"/>
</dbReference>
<dbReference type="Pfam" id="PF07715">
    <property type="entry name" value="Plug"/>
    <property type="match status" value="1"/>
</dbReference>
<evidence type="ECO:0000256" key="8">
    <source>
        <dbReference type="PROSITE-ProRule" id="PRU01360"/>
    </source>
</evidence>
<name>A0ABZ0B6L6_9SPHN</name>
<organism evidence="14 15">
    <name type="scientific">Stakelama saccharophila</name>
    <dbReference type="NCBI Taxonomy" id="3075605"/>
    <lineage>
        <taxon>Bacteria</taxon>
        <taxon>Pseudomonadati</taxon>
        <taxon>Pseudomonadota</taxon>
        <taxon>Alphaproteobacteria</taxon>
        <taxon>Sphingomonadales</taxon>
        <taxon>Sphingomonadaceae</taxon>
        <taxon>Stakelama</taxon>
    </lineage>
</organism>
<evidence type="ECO:0000256" key="5">
    <source>
        <dbReference type="ARBA" id="ARBA00023077"/>
    </source>
</evidence>
<dbReference type="PANTHER" id="PTHR40980:SF3">
    <property type="entry name" value="TONB-DEPENDENT RECEPTOR-LIKE BETA-BARREL DOMAIN-CONTAINING PROTEIN"/>
    <property type="match status" value="1"/>
</dbReference>
<dbReference type="NCBIfam" id="TIGR01782">
    <property type="entry name" value="TonB-Xanth-Caul"/>
    <property type="match status" value="1"/>
</dbReference>
<dbReference type="InterPro" id="IPR037066">
    <property type="entry name" value="Plug_dom_sf"/>
</dbReference>
<dbReference type="Gene3D" id="2.170.130.10">
    <property type="entry name" value="TonB-dependent receptor, plug domain"/>
    <property type="match status" value="1"/>
</dbReference>
<keyword evidence="7 8" id="KW-0998">Cell outer membrane</keyword>
<feature type="domain" description="TonB-dependent receptor plug" evidence="13">
    <location>
        <begin position="82"/>
        <end position="193"/>
    </location>
</feature>